<keyword evidence="3" id="KW-1185">Reference proteome</keyword>
<dbReference type="Pfam" id="PF00128">
    <property type="entry name" value="Alpha-amylase"/>
    <property type="match status" value="2"/>
</dbReference>
<sequence>MAEHWYKQAVVYCVEVDSFQDSDGDGIGDLRGLAGRLDYIARLGATCLWLNPIHPSPLKDDGYDVTDYYAIDPRLGTLGDFADLLRLAADRGLRVIMDLVVNHTSDQHPWFTSAVSDPDSPYRDWYVWSDKEPDDRRQGMVFPGEQDETWTYSRKAGAWYYHRFYDCEPDLDIANPRVREEIKRITGFWAQLGVSGFRLDAAPFVIELTRPDQPDPPEDWNFLTELREHLSWIRGDAVILAEANAKPERLPEFFGDAAGSGDRMHMLFDFQLNARLLLALARGDAGPVRDVLRDSPGIPSSAQWATFLRLHDEADLSQLDDQERQDVFAAFGPDPDMQLYDRGIRRRFAPMLGGDQARLRLSYALLLALRGTPVLRYGEEIGMGEDLRLHGRDAIRTPMQWSAHRGGGFSTAPSQANASRLIRQGPFGYKHVNVTDQRRDPDSLLTFLEHAIRMLRECPEVGEGGASCLTDGAIPPSVLVHRADSRSGSMLFLHNLAPTPVTLTLDPAPATGPDFGEVFSDHPYDDPTPDFADLPLGPYGFRWIRLKRHSG</sequence>
<dbReference type="PANTHER" id="PTHR10357:SF219">
    <property type="entry name" value="MALTOSE ALPHA-D-GLUCOSYLTRANSFERASE"/>
    <property type="match status" value="1"/>
</dbReference>
<reference evidence="3" key="1">
    <citation type="journal article" date="2019" name="Int. J. Syst. Evol. Microbiol.">
        <title>The Global Catalogue of Microorganisms (GCM) 10K type strain sequencing project: providing services to taxonomists for standard genome sequencing and annotation.</title>
        <authorList>
            <consortium name="The Broad Institute Genomics Platform"/>
            <consortium name="The Broad Institute Genome Sequencing Center for Infectious Disease"/>
            <person name="Wu L."/>
            <person name="Ma J."/>
        </authorList>
    </citation>
    <scope>NUCLEOTIDE SEQUENCE [LARGE SCALE GENOMIC DNA]</scope>
    <source>
        <strain evidence="3">CGMCC 4.7237</strain>
    </source>
</reference>
<evidence type="ECO:0000313" key="2">
    <source>
        <dbReference type="EMBL" id="MFC4032264.1"/>
    </source>
</evidence>
<dbReference type="InterPro" id="IPR045857">
    <property type="entry name" value="O16G_dom_2"/>
</dbReference>
<evidence type="ECO:0000259" key="1">
    <source>
        <dbReference type="SMART" id="SM00642"/>
    </source>
</evidence>
<accession>A0ABV8HPJ3</accession>
<dbReference type="InterPro" id="IPR006047">
    <property type="entry name" value="GH13_cat_dom"/>
</dbReference>
<evidence type="ECO:0000313" key="3">
    <source>
        <dbReference type="Proteomes" id="UP001595765"/>
    </source>
</evidence>
<dbReference type="PANTHER" id="PTHR10357">
    <property type="entry name" value="ALPHA-AMYLASE FAMILY MEMBER"/>
    <property type="match status" value="1"/>
</dbReference>
<dbReference type="EMBL" id="JBHSBB010000009">
    <property type="protein sequence ID" value="MFC4032264.1"/>
    <property type="molecule type" value="Genomic_DNA"/>
</dbReference>
<dbReference type="InterPro" id="IPR017853">
    <property type="entry name" value="GH"/>
</dbReference>
<dbReference type="CDD" id="cd11334">
    <property type="entry name" value="AmyAc_TreS"/>
    <property type="match status" value="1"/>
</dbReference>
<proteinExistence type="predicted"/>
<dbReference type="RefSeq" id="WP_386429054.1">
    <property type="nucleotide sequence ID" value="NZ_JBHSBB010000009.1"/>
</dbReference>
<protein>
    <submittedName>
        <fullName evidence="2">Alpha-amylase family protein</fullName>
    </submittedName>
</protein>
<dbReference type="SMART" id="SM00642">
    <property type="entry name" value="Aamy"/>
    <property type="match status" value="1"/>
</dbReference>
<name>A0ABV8HPJ3_9ACTN</name>
<dbReference type="Gene3D" id="3.90.400.10">
    <property type="entry name" value="Oligo-1,6-glucosidase, Domain 2"/>
    <property type="match status" value="1"/>
</dbReference>
<organism evidence="2 3">
    <name type="scientific">Streptomyces polygonati</name>
    <dbReference type="NCBI Taxonomy" id="1617087"/>
    <lineage>
        <taxon>Bacteria</taxon>
        <taxon>Bacillati</taxon>
        <taxon>Actinomycetota</taxon>
        <taxon>Actinomycetes</taxon>
        <taxon>Kitasatosporales</taxon>
        <taxon>Streptomycetaceae</taxon>
        <taxon>Streptomyces</taxon>
    </lineage>
</organism>
<feature type="domain" description="Glycosyl hydrolase family 13 catalytic" evidence="1">
    <location>
        <begin position="13"/>
        <end position="396"/>
    </location>
</feature>
<dbReference type="Gene3D" id="3.20.20.80">
    <property type="entry name" value="Glycosidases"/>
    <property type="match status" value="1"/>
</dbReference>
<gene>
    <name evidence="2" type="ORF">ACFO3J_12320</name>
</gene>
<dbReference type="Proteomes" id="UP001595765">
    <property type="component" value="Unassembled WGS sequence"/>
</dbReference>
<comment type="caution">
    <text evidence="2">The sequence shown here is derived from an EMBL/GenBank/DDBJ whole genome shotgun (WGS) entry which is preliminary data.</text>
</comment>
<dbReference type="SUPFAM" id="SSF51445">
    <property type="entry name" value="(Trans)glycosidases"/>
    <property type="match status" value="1"/>
</dbReference>
<dbReference type="SUPFAM" id="SSF51011">
    <property type="entry name" value="Glycosyl hydrolase domain"/>
    <property type="match status" value="1"/>
</dbReference>